<proteinExistence type="predicted"/>
<sequence>MVDGVGIGCRTKGRQLPIFLAGISDLRYTFPCLCTLLMRKAAKL</sequence>
<evidence type="ECO:0000313" key="2">
    <source>
        <dbReference type="Proteomes" id="UP000005365"/>
    </source>
</evidence>
<dbReference type="AlphaFoldDB" id="C6M150"/>
<organism evidence="1 2">
    <name type="scientific">Neisseria sicca ATCC 29256</name>
    <dbReference type="NCBI Taxonomy" id="547045"/>
    <lineage>
        <taxon>Bacteria</taxon>
        <taxon>Pseudomonadati</taxon>
        <taxon>Pseudomonadota</taxon>
        <taxon>Betaproteobacteria</taxon>
        <taxon>Neisseriales</taxon>
        <taxon>Neisseriaceae</taxon>
        <taxon>Neisseria</taxon>
    </lineage>
</organism>
<name>C6M150_NEISI</name>
<comment type="caution">
    <text evidence="1">The sequence shown here is derived from an EMBL/GenBank/DDBJ whole genome shotgun (WGS) entry which is preliminary data.</text>
</comment>
<reference evidence="1" key="1">
    <citation type="submission" date="2009-07" db="EMBL/GenBank/DDBJ databases">
        <authorList>
            <person name="Weinstock G."/>
            <person name="Sodergren E."/>
            <person name="Clifton S."/>
            <person name="Fulton L."/>
            <person name="Fulton B."/>
            <person name="Courtney L."/>
            <person name="Fronick C."/>
            <person name="Harrison M."/>
            <person name="Strong C."/>
            <person name="Farmer C."/>
            <person name="Delahaunty K."/>
            <person name="Markovic C."/>
            <person name="Hall O."/>
            <person name="Minx P."/>
            <person name="Tomlinson C."/>
            <person name="Mitreva M."/>
            <person name="Nelson J."/>
            <person name="Hou S."/>
            <person name="Wollam A."/>
            <person name="Pepin K.H."/>
            <person name="Johnson M."/>
            <person name="Bhonagiri V."/>
            <person name="Nash W.E."/>
            <person name="Warren W."/>
            <person name="Chinwalla A."/>
            <person name="Mardis E.R."/>
            <person name="Wilson R.K."/>
        </authorList>
    </citation>
    <scope>NUCLEOTIDE SEQUENCE [LARGE SCALE GENOMIC DNA]</scope>
    <source>
        <strain evidence="1">ATCC 29256</strain>
    </source>
</reference>
<gene>
    <name evidence="1" type="ORF">NEISICOT_00229</name>
</gene>
<dbReference type="Proteomes" id="UP000005365">
    <property type="component" value="Unassembled WGS sequence"/>
</dbReference>
<dbReference type="EMBL" id="ACKO02000001">
    <property type="protein sequence ID" value="EET46124.1"/>
    <property type="molecule type" value="Genomic_DNA"/>
</dbReference>
<protein>
    <submittedName>
        <fullName evidence="1">Uncharacterized protein</fullName>
    </submittedName>
</protein>
<accession>C6M150</accession>
<keyword evidence="2" id="KW-1185">Reference proteome</keyword>
<evidence type="ECO:0000313" key="1">
    <source>
        <dbReference type="EMBL" id="EET46124.1"/>
    </source>
</evidence>